<comment type="caution">
    <text evidence="2">The sequence shown here is derived from an EMBL/GenBank/DDBJ whole genome shotgun (WGS) entry which is preliminary data.</text>
</comment>
<feature type="compositionally biased region" description="Low complexity" evidence="1">
    <location>
        <begin position="22"/>
        <end position="37"/>
    </location>
</feature>
<gene>
    <name evidence="2" type="ORF">ITX44_19690</name>
</gene>
<proteinExistence type="predicted"/>
<organism evidence="2 3">
    <name type="scientific">Actinacidiphila acididurans</name>
    <dbReference type="NCBI Taxonomy" id="2784346"/>
    <lineage>
        <taxon>Bacteria</taxon>
        <taxon>Bacillati</taxon>
        <taxon>Actinomycetota</taxon>
        <taxon>Actinomycetes</taxon>
        <taxon>Kitasatosporales</taxon>
        <taxon>Streptomycetaceae</taxon>
        <taxon>Actinacidiphila</taxon>
    </lineage>
</organism>
<feature type="compositionally biased region" description="Basic and acidic residues" evidence="1">
    <location>
        <begin position="7"/>
        <end position="21"/>
    </location>
</feature>
<evidence type="ECO:0000313" key="2">
    <source>
        <dbReference type="EMBL" id="MBM9506737.1"/>
    </source>
</evidence>
<sequence length="97" mass="10208">MSEEGAAELHRGAAQDYRDGAAQRAPAAVRTADATTRSHAREATQANGAGSDMAEITPVAKDANATVEELQARARADYEQQRALEAARGKLQAQGDD</sequence>
<protein>
    <submittedName>
        <fullName evidence="2">Uncharacterized protein</fullName>
    </submittedName>
</protein>
<dbReference type="Proteomes" id="UP000749040">
    <property type="component" value="Unassembled WGS sequence"/>
</dbReference>
<keyword evidence="3" id="KW-1185">Reference proteome</keyword>
<name>A0ABS2TV98_9ACTN</name>
<accession>A0ABS2TV98</accession>
<feature type="region of interest" description="Disordered" evidence="1">
    <location>
        <begin position="1"/>
        <end position="55"/>
    </location>
</feature>
<dbReference type="RefSeq" id="WP_205358609.1">
    <property type="nucleotide sequence ID" value="NZ_JADKYB010000010.1"/>
</dbReference>
<evidence type="ECO:0000313" key="3">
    <source>
        <dbReference type="Proteomes" id="UP000749040"/>
    </source>
</evidence>
<dbReference type="EMBL" id="JADKYB010000010">
    <property type="protein sequence ID" value="MBM9506737.1"/>
    <property type="molecule type" value="Genomic_DNA"/>
</dbReference>
<reference evidence="2 3" key="1">
    <citation type="submission" date="2021-01" db="EMBL/GenBank/DDBJ databases">
        <title>Streptomyces acididurans sp. nov., isolated from a peat swamp forest soil.</title>
        <authorList>
            <person name="Chantavorakit T."/>
            <person name="Duangmal K."/>
        </authorList>
    </citation>
    <scope>NUCLEOTIDE SEQUENCE [LARGE SCALE GENOMIC DNA]</scope>
    <source>
        <strain evidence="2 3">KK5PA1</strain>
    </source>
</reference>
<evidence type="ECO:0000256" key="1">
    <source>
        <dbReference type="SAM" id="MobiDB-lite"/>
    </source>
</evidence>